<evidence type="ECO:0000313" key="2">
    <source>
        <dbReference type="Proteomes" id="UP000823775"/>
    </source>
</evidence>
<sequence>MDKTPSISIFYWGDDIIKVSDIRDIVDDVTCEKCYSVPELLYFAFAELLSVVQTGSTERMESQDRLMGSRPFLSLADVAVAGHTQFRPDREPVGGCSNPKYETERIDPLASEVHPISPNILIGRCNSSLKKNRERRNWALRLQNGPPGHYEYYVNRDRALALEAIHSSLPKGPKVHDDSIFEIYKDYKEKGLLLAVLSFSLLLTIDIAKSGSIERDTRLYKVVFEKRLHQLNRKLNSKDESRLEEDQKTDSRSPKVRKLVRLQSMPMERKVTKSDPYDHKERLAYTSSSVRAVPFDWSLSLPGSISLF</sequence>
<gene>
    <name evidence="1" type="ORF">HAX54_003720</name>
</gene>
<reference evidence="1 2" key="1">
    <citation type="journal article" date="2021" name="BMC Genomics">
        <title>Datura genome reveals duplications of psychoactive alkaloid biosynthetic genes and high mutation rate following tissue culture.</title>
        <authorList>
            <person name="Rajewski A."/>
            <person name="Carter-House D."/>
            <person name="Stajich J."/>
            <person name="Litt A."/>
        </authorList>
    </citation>
    <scope>NUCLEOTIDE SEQUENCE [LARGE SCALE GENOMIC DNA]</scope>
    <source>
        <strain evidence="1">AR-01</strain>
    </source>
</reference>
<dbReference type="EMBL" id="JACEIK010001170">
    <property type="protein sequence ID" value="MCD7466726.1"/>
    <property type="molecule type" value="Genomic_DNA"/>
</dbReference>
<comment type="caution">
    <text evidence="1">The sequence shown here is derived from an EMBL/GenBank/DDBJ whole genome shotgun (WGS) entry which is preliminary data.</text>
</comment>
<organism evidence="1 2">
    <name type="scientific">Datura stramonium</name>
    <name type="common">Jimsonweed</name>
    <name type="synonym">Common thornapple</name>
    <dbReference type="NCBI Taxonomy" id="4076"/>
    <lineage>
        <taxon>Eukaryota</taxon>
        <taxon>Viridiplantae</taxon>
        <taxon>Streptophyta</taxon>
        <taxon>Embryophyta</taxon>
        <taxon>Tracheophyta</taxon>
        <taxon>Spermatophyta</taxon>
        <taxon>Magnoliopsida</taxon>
        <taxon>eudicotyledons</taxon>
        <taxon>Gunneridae</taxon>
        <taxon>Pentapetalae</taxon>
        <taxon>asterids</taxon>
        <taxon>lamiids</taxon>
        <taxon>Solanales</taxon>
        <taxon>Solanaceae</taxon>
        <taxon>Solanoideae</taxon>
        <taxon>Datureae</taxon>
        <taxon>Datura</taxon>
    </lineage>
</organism>
<evidence type="ECO:0000313" key="1">
    <source>
        <dbReference type="EMBL" id="MCD7466726.1"/>
    </source>
</evidence>
<protein>
    <submittedName>
        <fullName evidence="1">Uncharacterized protein</fullName>
    </submittedName>
</protein>
<name>A0ABS8T797_DATST</name>
<proteinExistence type="predicted"/>
<dbReference type="Proteomes" id="UP000823775">
    <property type="component" value="Unassembled WGS sequence"/>
</dbReference>
<keyword evidence="2" id="KW-1185">Reference proteome</keyword>
<accession>A0ABS8T797</accession>